<dbReference type="InterPro" id="IPR027417">
    <property type="entry name" value="P-loop_NTPase"/>
</dbReference>
<gene>
    <name evidence="6" type="primary">dndD</name>
    <name evidence="6" type="ORF">ACFQO8_09685</name>
</gene>
<evidence type="ECO:0000313" key="6">
    <source>
        <dbReference type="EMBL" id="MFC7390421.1"/>
    </source>
</evidence>
<dbReference type="RefSeq" id="WP_214789478.1">
    <property type="nucleotide sequence ID" value="NZ_JANIEL010000001.1"/>
</dbReference>
<dbReference type="InterPro" id="IPR038729">
    <property type="entry name" value="Rad50/SbcC_AAA"/>
</dbReference>
<dbReference type="Proteomes" id="UP001596439">
    <property type="component" value="Unassembled WGS sequence"/>
</dbReference>
<evidence type="ECO:0000256" key="2">
    <source>
        <dbReference type="ARBA" id="ARBA00011322"/>
    </source>
</evidence>
<sequence length="748" mass="86665">MTQKRYSSELEILEEVSSHHQLSPSLLQNILTTSKANYYGEATSPTKRQKELEEELKYLIKKGNSLTHSISSNKKSGLKLVRIQLNNYKTYLNSQTINFDTHTDDKNIVLIGGLNGAGKTTILKAVRYLLYGKRGMTDTEFQQQFTNTINNSFFEQGGREASASLVFEPGDGHHYEIKVVWQYNSKKQVVSESKTFSKRTIGAARPKRNEQIGSHNVDDFNRTIDKLIPFEASQFLIFDGEEIRRIISSRNSADFKATIRRMNGMSYFNELKGDLDKIYSKKVNELAIAQKSTELLKFNKKITTLKDQLHELTEKRNKAESRVSTYNNQLDHYKKLRNEKLMQNNESREQFVSSMSSLRAQHTQVLEQISKLFFEKGIPSFASKKIDALKKRLTIEQQFISDQQRVEQILAPYQQFMSKLLSEPIDPPLTKEQLHQVEEIGKNIWLSKENYKASTTSENQQIWHDLSPNDRRLIMNVDASRTKEMIIELIKKEKNIKHSIVQLQQKIDLAPSAISVDEEDKKIQEITEVLGKTKSIYLNIKKKEQECIQEIRSLESKLKGTKSTATNAIDLADDVQLYGKIKEAIDEYSTKVLDWKIDLISEQFDQMLNKLMRKQDEFGRAFVDRRKMMIRIENERGAEISVEERSAGEMQIISSAFIWGMIKAADLDLPMIIDTPLGRLDSYHRNNLVEHFYKHLSKQVVILSTDTEITPEYVELMKEYTSKQIMLDYNQKEKYTLIREGYFELVKG</sequence>
<evidence type="ECO:0000313" key="7">
    <source>
        <dbReference type="Proteomes" id="UP001596439"/>
    </source>
</evidence>
<feature type="coiled-coil region" evidence="4">
    <location>
        <begin position="295"/>
        <end position="336"/>
    </location>
</feature>
<accession>A0ABW2PT85</accession>
<protein>
    <recommendedName>
        <fullName evidence="3">Nuclease SbcCD subunit C</fullName>
    </recommendedName>
</protein>
<feature type="domain" description="Rad50/SbcC-type AAA" evidence="5">
    <location>
        <begin position="82"/>
        <end position="315"/>
    </location>
</feature>
<organism evidence="6 7">
    <name type="scientific">Exiguobacterium aestuarii</name>
    <dbReference type="NCBI Taxonomy" id="273527"/>
    <lineage>
        <taxon>Bacteria</taxon>
        <taxon>Bacillati</taxon>
        <taxon>Bacillota</taxon>
        <taxon>Bacilli</taxon>
        <taxon>Bacillales</taxon>
        <taxon>Bacillales Family XII. Incertae Sedis</taxon>
        <taxon>Exiguobacterium</taxon>
    </lineage>
</organism>
<comment type="similarity">
    <text evidence="1">Belongs to the SMC family. SbcC subfamily.</text>
</comment>
<keyword evidence="4" id="KW-0175">Coiled coil</keyword>
<proteinExistence type="inferred from homology"/>
<dbReference type="EMBL" id="JBHTCE010000001">
    <property type="protein sequence ID" value="MFC7390421.1"/>
    <property type="molecule type" value="Genomic_DNA"/>
</dbReference>
<evidence type="ECO:0000256" key="4">
    <source>
        <dbReference type="SAM" id="Coils"/>
    </source>
</evidence>
<dbReference type="PANTHER" id="PTHR32114">
    <property type="entry name" value="ABC TRANSPORTER ABCH.3"/>
    <property type="match status" value="1"/>
</dbReference>
<comment type="caution">
    <text evidence="6">The sequence shown here is derived from an EMBL/GenBank/DDBJ whole genome shotgun (WGS) entry which is preliminary data.</text>
</comment>
<dbReference type="NCBIfam" id="TIGR03185">
    <property type="entry name" value="DNA_S_dndD"/>
    <property type="match status" value="1"/>
</dbReference>
<reference evidence="7" key="1">
    <citation type="journal article" date="2019" name="Int. J. Syst. Evol. Microbiol.">
        <title>The Global Catalogue of Microorganisms (GCM) 10K type strain sequencing project: providing services to taxonomists for standard genome sequencing and annotation.</title>
        <authorList>
            <consortium name="The Broad Institute Genomics Platform"/>
            <consortium name="The Broad Institute Genome Sequencing Center for Infectious Disease"/>
            <person name="Wu L."/>
            <person name="Ma J."/>
        </authorList>
    </citation>
    <scope>NUCLEOTIDE SEQUENCE [LARGE SCALE GENOMIC DNA]</scope>
    <source>
        <strain evidence="7">CCUG 55590</strain>
    </source>
</reference>
<evidence type="ECO:0000259" key="5">
    <source>
        <dbReference type="Pfam" id="PF13476"/>
    </source>
</evidence>
<dbReference type="Gene3D" id="3.40.50.300">
    <property type="entry name" value="P-loop containing nucleotide triphosphate hydrolases"/>
    <property type="match status" value="2"/>
</dbReference>
<dbReference type="SUPFAM" id="SSF52540">
    <property type="entry name" value="P-loop containing nucleoside triphosphate hydrolases"/>
    <property type="match status" value="1"/>
</dbReference>
<name>A0ABW2PT85_9BACL</name>
<evidence type="ECO:0000256" key="1">
    <source>
        <dbReference type="ARBA" id="ARBA00006930"/>
    </source>
</evidence>
<evidence type="ECO:0000256" key="3">
    <source>
        <dbReference type="ARBA" id="ARBA00013368"/>
    </source>
</evidence>
<comment type="subunit">
    <text evidence="2">Heterodimer of SbcC and SbcD.</text>
</comment>
<dbReference type="InterPro" id="IPR017599">
    <property type="entry name" value="DNA_S_DndD"/>
</dbReference>
<keyword evidence="7" id="KW-1185">Reference proteome</keyword>
<dbReference type="Pfam" id="PF13476">
    <property type="entry name" value="AAA_23"/>
    <property type="match status" value="1"/>
</dbReference>
<dbReference type="PANTHER" id="PTHR32114:SF2">
    <property type="entry name" value="ABC TRANSPORTER ABCH.3"/>
    <property type="match status" value="1"/>
</dbReference>